<accession>A0AAY5KHK3</accession>
<dbReference type="InterPro" id="IPR036396">
    <property type="entry name" value="Cyt_P450_sf"/>
</dbReference>
<keyword evidence="2 3" id="KW-0408">Iron</keyword>
<evidence type="ECO:0000256" key="4">
    <source>
        <dbReference type="SAM" id="Phobius"/>
    </source>
</evidence>
<dbReference type="SUPFAM" id="SSF48264">
    <property type="entry name" value="Cytochrome P450"/>
    <property type="match status" value="1"/>
</dbReference>
<reference evidence="5 6" key="1">
    <citation type="submission" date="2020-02" db="EMBL/GenBank/DDBJ databases">
        <title>Esox lucius (northern pike) genome, fEsoLuc1, primary haplotype.</title>
        <authorList>
            <person name="Myers G."/>
            <person name="Karagic N."/>
            <person name="Meyer A."/>
            <person name="Pippel M."/>
            <person name="Reichard M."/>
            <person name="Winkler S."/>
            <person name="Tracey A."/>
            <person name="Sims Y."/>
            <person name="Howe K."/>
            <person name="Rhie A."/>
            <person name="Formenti G."/>
            <person name="Durbin R."/>
            <person name="Fedrigo O."/>
            <person name="Jarvis E.D."/>
        </authorList>
    </citation>
    <scope>NUCLEOTIDE SEQUENCE [LARGE SCALE GENOMIC DNA]</scope>
</reference>
<dbReference type="Ensembl" id="ENSELUT00000088157.1">
    <property type="protein sequence ID" value="ENSELUP00000088588.1"/>
    <property type="gene ID" value="ENSELUG00000018130.3"/>
</dbReference>
<keyword evidence="4" id="KW-0812">Transmembrane</keyword>
<reference evidence="5" key="3">
    <citation type="submission" date="2025-09" db="UniProtKB">
        <authorList>
            <consortium name="Ensembl"/>
        </authorList>
    </citation>
    <scope>IDENTIFICATION</scope>
</reference>
<dbReference type="InterPro" id="IPR001128">
    <property type="entry name" value="Cyt_P450"/>
</dbReference>
<keyword evidence="4" id="KW-0472">Membrane</keyword>
<dbReference type="GO" id="GO:0020037">
    <property type="term" value="F:heme binding"/>
    <property type="evidence" value="ECO:0007669"/>
    <property type="project" value="InterPro"/>
</dbReference>
<name>A0AAY5KHK3_ESOLU</name>
<reference evidence="5" key="2">
    <citation type="submission" date="2025-08" db="UniProtKB">
        <authorList>
            <consortium name="Ensembl"/>
        </authorList>
    </citation>
    <scope>IDENTIFICATION</scope>
</reference>
<keyword evidence="3" id="KW-0349">Heme</keyword>
<dbReference type="GO" id="GO:0006707">
    <property type="term" value="P:cholesterol catabolic process"/>
    <property type="evidence" value="ECO:0007669"/>
    <property type="project" value="InterPro"/>
</dbReference>
<evidence type="ECO:0008006" key="7">
    <source>
        <dbReference type="Google" id="ProtNLM"/>
    </source>
</evidence>
<dbReference type="AlphaFoldDB" id="A0AAY5KHK3"/>
<evidence type="ECO:0000256" key="1">
    <source>
        <dbReference type="ARBA" id="ARBA00010617"/>
    </source>
</evidence>
<protein>
    <recommendedName>
        <fullName evidence="7">Cytochrome P450, family 46, subfamily A, polypeptide 1, tandem duplicate 3</fullName>
    </recommendedName>
</protein>
<dbReference type="InterPro" id="IPR002401">
    <property type="entry name" value="Cyt_P450_E_grp-I"/>
</dbReference>
<organism evidence="5 6">
    <name type="scientific">Esox lucius</name>
    <name type="common">Northern pike</name>
    <dbReference type="NCBI Taxonomy" id="8010"/>
    <lineage>
        <taxon>Eukaryota</taxon>
        <taxon>Metazoa</taxon>
        <taxon>Chordata</taxon>
        <taxon>Craniata</taxon>
        <taxon>Vertebrata</taxon>
        <taxon>Euteleostomi</taxon>
        <taxon>Actinopterygii</taxon>
        <taxon>Neopterygii</taxon>
        <taxon>Teleostei</taxon>
        <taxon>Protacanthopterygii</taxon>
        <taxon>Esociformes</taxon>
        <taxon>Esocidae</taxon>
        <taxon>Esox</taxon>
    </lineage>
</organism>
<keyword evidence="3" id="KW-0479">Metal-binding</keyword>
<evidence type="ECO:0000256" key="2">
    <source>
        <dbReference type="ARBA" id="ARBA00023004"/>
    </source>
</evidence>
<comment type="similarity">
    <text evidence="1">Belongs to the cytochrome P450 family.</text>
</comment>
<dbReference type="Pfam" id="PF00067">
    <property type="entry name" value="p450"/>
    <property type="match status" value="2"/>
</dbReference>
<keyword evidence="4" id="KW-1133">Transmembrane helix</keyword>
<keyword evidence="6" id="KW-1185">Reference proteome</keyword>
<dbReference type="Proteomes" id="UP000265140">
    <property type="component" value="Chromosome 23"/>
</dbReference>
<dbReference type="CDD" id="cd20613">
    <property type="entry name" value="CYP46A1-like"/>
    <property type="match status" value="1"/>
</dbReference>
<evidence type="ECO:0000256" key="3">
    <source>
        <dbReference type="PIRSR" id="PIRSR602401-1"/>
    </source>
</evidence>
<comment type="cofactor">
    <cofactor evidence="3">
        <name>heme</name>
        <dbReference type="ChEBI" id="CHEBI:30413"/>
    </cofactor>
</comment>
<dbReference type="PANTHER" id="PTHR24293:SF0">
    <property type="entry name" value="CYP46A1 PROTEIN-RELATED"/>
    <property type="match status" value="1"/>
</dbReference>
<evidence type="ECO:0000313" key="6">
    <source>
        <dbReference type="Proteomes" id="UP000265140"/>
    </source>
</evidence>
<evidence type="ECO:0000313" key="5">
    <source>
        <dbReference type="Ensembl" id="ENSELUP00000088588.1"/>
    </source>
</evidence>
<dbReference type="GO" id="GO:0005506">
    <property type="term" value="F:iron ion binding"/>
    <property type="evidence" value="ECO:0007669"/>
    <property type="project" value="InterPro"/>
</dbReference>
<sequence>MAVFYLIADYYGYVLTSLVVFLFIAFLCYCLYIKYIHLKYDHIPGPPRDSFIFGHFPTFSRATSNGRIIHDKFLEWSETFGPVYRLNGLHVVMLFVTCPDTTKEVLMSPKYPKDRLVYKRLFNLFGQRFLGNGLVTAHDHDLWYKQRRIMDPAFSSLYLQSLMGTFNERADMLMDKLGEMADTNTATSMQHMFNCVTLDVITKVTGIFNNKKPIFFPQFQRVINWKFISEVKDAAKLLRTTGRQWINDRKMAVQNGEDVPKDILTQILKTAGSEEKMGKDDKELMLDNFVTFFIAGQETTANQLAFAVMELGRLPEILAKVKQEVDDVLGMKQEFSFDHLGKMTYLSQVLKETLRLYPTAPGTSRSIPKNIVIDGIHIPAGTTCFFNSYVCGRMDKFFEDPLKFDPERFHPDAAKPYYCYYPFALGPRSCLGQNFAQMEAKVVMAKLLQRFDFSLLPGQSFDILDTGSLRPKSRVMCNIRHRGPTPTGQMAPTND</sequence>
<dbReference type="InterPro" id="IPR039983">
    <property type="entry name" value="CYP46A1"/>
</dbReference>
<dbReference type="PANTHER" id="PTHR24293">
    <property type="entry name" value="CYTOCHROME P450 FAMILY 46 SUBFAMILY A"/>
    <property type="match status" value="1"/>
</dbReference>
<dbReference type="Gene3D" id="1.10.630.10">
    <property type="entry name" value="Cytochrome P450"/>
    <property type="match status" value="1"/>
</dbReference>
<dbReference type="GeneTree" id="ENSGT00940000156927"/>
<dbReference type="GO" id="GO:0033781">
    <property type="term" value="F:cholesterol 24-hydroxylase activity"/>
    <property type="evidence" value="ECO:0007669"/>
    <property type="project" value="InterPro"/>
</dbReference>
<dbReference type="PRINTS" id="PR00463">
    <property type="entry name" value="EP450I"/>
</dbReference>
<feature type="binding site" description="axial binding residue" evidence="3">
    <location>
        <position position="430"/>
    </location>
    <ligand>
        <name>heme</name>
        <dbReference type="ChEBI" id="CHEBI:30413"/>
    </ligand>
    <ligandPart>
        <name>Fe</name>
        <dbReference type="ChEBI" id="CHEBI:18248"/>
    </ligandPart>
</feature>
<dbReference type="PRINTS" id="PR00385">
    <property type="entry name" value="P450"/>
</dbReference>
<feature type="transmembrane region" description="Helical" evidence="4">
    <location>
        <begin position="12"/>
        <end position="32"/>
    </location>
</feature>
<proteinExistence type="inferred from homology"/>